<dbReference type="InterPro" id="IPR013332">
    <property type="entry name" value="KPR_N"/>
</dbReference>
<comment type="caution">
    <text evidence="13">The sequence shown here is derived from an EMBL/GenBank/DDBJ whole genome shotgun (WGS) entry which is preliminary data.</text>
</comment>
<comment type="pathway">
    <text evidence="1 10">Cofactor biosynthesis; (R)-pantothenate biosynthesis; (R)-pantoate from 3-methyl-2-oxobutanoate: step 2/2.</text>
</comment>
<feature type="domain" description="Ketopantoate reductase N-terminal" evidence="11">
    <location>
        <begin position="13"/>
        <end position="148"/>
    </location>
</feature>
<dbReference type="GO" id="GO:0008677">
    <property type="term" value="F:2-dehydropantoate 2-reductase activity"/>
    <property type="evidence" value="ECO:0007669"/>
    <property type="project" value="UniProtKB-EC"/>
</dbReference>
<name>A0ABU8C7H6_9GAMM</name>
<dbReference type="RefSeq" id="WP_335736298.1">
    <property type="nucleotide sequence ID" value="NZ_JALAAR010000009.1"/>
</dbReference>
<dbReference type="Gene3D" id="3.40.50.720">
    <property type="entry name" value="NAD(P)-binding Rossmann-like Domain"/>
    <property type="match status" value="1"/>
</dbReference>
<evidence type="ECO:0000256" key="9">
    <source>
        <dbReference type="ARBA" id="ARBA00048793"/>
    </source>
</evidence>
<gene>
    <name evidence="13" type="ORF">MN202_11630</name>
</gene>
<evidence type="ECO:0000256" key="1">
    <source>
        <dbReference type="ARBA" id="ARBA00004994"/>
    </source>
</evidence>
<dbReference type="Proteomes" id="UP001375382">
    <property type="component" value="Unassembled WGS sequence"/>
</dbReference>
<feature type="domain" description="Ketopantoate reductase C-terminal" evidence="12">
    <location>
        <begin position="176"/>
        <end position="299"/>
    </location>
</feature>
<evidence type="ECO:0000259" key="12">
    <source>
        <dbReference type="Pfam" id="PF08546"/>
    </source>
</evidence>
<sequence length="302" mass="32807">MARPAPPQSALNWVVVGQGAIGLLAASRMQLSGMPVSLRLRHDTALSINFIQPQQTQQLHFAPAIAPLNAVLLPVKSYAVINAVTELLPQLSSNAQLVLSHNGMGTIAQVLSLIGEQQGLWFLTTTHAALRHQHDVIRTGIGQSVLAPVNAAARSCREKVPHAMDKALGPLVVVDDIQPYLWQKLAINAVINPLTAIHNCRNGELAKPCYQQHISQLLQEVCAVSAACGQALEYQATLDKVQQVITATAQNFSSMQQDIAHRRRTEIEAINGYVVQQAARFNLAVPYNSGLLQQVQQLEQRG</sequence>
<dbReference type="InterPro" id="IPR050838">
    <property type="entry name" value="Ketopantoate_reductase"/>
</dbReference>
<evidence type="ECO:0000313" key="14">
    <source>
        <dbReference type="Proteomes" id="UP001375382"/>
    </source>
</evidence>
<dbReference type="SUPFAM" id="SSF48179">
    <property type="entry name" value="6-phosphogluconate dehydrogenase C-terminal domain-like"/>
    <property type="match status" value="1"/>
</dbReference>
<evidence type="ECO:0000256" key="4">
    <source>
        <dbReference type="ARBA" id="ARBA00019465"/>
    </source>
</evidence>
<accession>A0ABU8C7H6</accession>
<keyword evidence="7 10" id="KW-0560">Oxidoreductase</keyword>
<dbReference type="InterPro" id="IPR008927">
    <property type="entry name" value="6-PGluconate_DH-like_C_sf"/>
</dbReference>
<organism evidence="13 14">
    <name type="scientific">Rheinheimera muenzenbergensis</name>
    <dbReference type="NCBI Taxonomy" id="1193628"/>
    <lineage>
        <taxon>Bacteria</taxon>
        <taxon>Pseudomonadati</taxon>
        <taxon>Pseudomonadota</taxon>
        <taxon>Gammaproteobacteria</taxon>
        <taxon>Chromatiales</taxon>
        <taxon>Chromatiaceae</taxon>
        <taxon>Rheinheimera</taxon>
    </lineage>
</organism>
<reference evidence="13 14" key="1">
    <citation type="journal article" date="2023" name="Ecotoxicol. Environ. Saf.">
        <title>Mercury remediation potential of mercury-resistant strain Rheinheimera metallidurans sp. nov. isolated from a municipal waste dumping site.</title>
        <authorList>
            <person name="Yadav V."/>
            <person name="Manjhi A."/>
            <person name="Vadakedath N."/>
        </authorList>
    </citation>
    <scope>NUCLEOTIDE SEQUENCE [LARGE SCALE GENOMIC DNA]</scope>
    <source>
        <strain evidence="13 14">E-49</strain>
    </source>
</reference>
<dbReference type="Pfam" id="PF08546">
    <property type="entry name" value="ApbA_C"/>
    <property type="match status" value="1"/>
</dbReference>
<keyword evidence="6 10" id="KW-0521">NADP</keyword>
<dbReference type="InterPro" id="IPR013752">
    <property type="entry name" value="KPA_reductase"/>
</dbReference>
<dbReference type="NCBIfam" id="TIGR00745">
    <property type="entry name" value="apbA_panE"/>
    <property type="match status" value="1"/>
</dbReference>
<comment type="similarity">
    <text evidence="2 10">Belongs to the ketopantoate reductase family.</text>
</comment>
<dbReference type="PANTHER" id="PTHR43765:SF2">
    <property type="entry name" value="2-DEHYDROPANTOATE 2-REDUCTASE"/>
    <property type="match status" value="1"/>
</dbReference>
<dbReference type="SUPFAM" id="SSF51735">
    <property type="entry name" value="NAD(P)-binding Rossmann-fold domains"/>
    <property type="match status" value="1"/>
</dbReference>
<evidence type="ECO:0000256" key="6">
    <source>
        <dbReference type="ARBA" id="ARBA00022857"/>
    </source>
</evidence>
<evidence type="ECO:0000256" key="2">
    <source>
        <dbReference type="ARBA" id="ARBA00007870"/>
    </source>
</evidence>
<dbReference type="Gene3D" id="1.10.1040.10">
    <property type="entry name" value="N-(1-d-carboxylethyl)-l-norvaline Dehydrogenase, domain 2"/>
    <property type="match status" value="1"/>
</dbReference>
<evidence type="ECO:0000256" key="10">
    <source>
        <dbReference type="RuleBase" id="RU362068"/>
    </source>
</evidence>
<evidence type="ECO:0000256" key="3">
    <source>
        <dbReference type="ARBA" id="ARBA00013014"/>
    </source>
</evidence>
<keyword evidence="5 10" id="KW-0566">Pantothenate biosynthesis</keyword>
<evidence type="ECO:0000256" key="5">
    <source>
        <dbReference type="ARBA" id="ARBA00022655"/>
    </source>
</evidence>
<dbReference type="InterPro" id="IPR003710">
    <property type="entry name" value="ApbA"/>
</dbReference>
<dbReference type="InterPro" id="IPR036291">
    <property type="entry name" value="NAD(P)-bd_dom_sf"/>
</dbReference>
<keyword evidence="14" id="KW-1185">Reference proteome</keyword>
<evidence type="ECO:0000313" key="13">
    <source>
        <dbReference type="EMBL" id="MEH8017889.1"/>
    </source>
</evidence>
<evidence type="ECO:0000256" key="8">
    <source>
        <dbReference type="ARBA" id="ARBA00032024"/>
    </source>
</evidence>
<dbReference type="EC" id="1.1.1.169" evidence="3 10"/>
<dbReference type="InterPro" id="IPR013328">
    <property type="entry name" value="6PGD_dom2"/>
</dbReference>
<dbReference type="EMBL" id="JALAAR010000009">
    <property type="protein sequence ID" value="MEH8017889.1"/>
    <property type="molecule type" value="Genomic_DNA"/>
</dbReference>
<evidence type="ECO:0000259" key="11">
    <source>
        <dbReference type="Pfam" id="PF02558"/>
    </source>
</evidence>
<dbReference type="PANTHER" id="PTHR43765">
    <property type="entry name" value="2-DEHYDROPANTOATE 2-REDUCTASE-RELATED"/>
    <property type="match status" value="1"/>
</dbReference>
<evidence type="ECO:0000256" key="7">
    <source>
        <dbReference type="ARBA" id="ARBA00023002"/>
    </source>
</evidence>
<comment type="catalytic activity">
    <reaction evidence="9 10">
        <text>(R)-pantoate + NADP(+) = 2-dehydropantoate + NADPH + H(+)</text>
        <dbReference type="Rhea" id="RHEA:16233"/>
        <dbReference type="ChEBI" id="CHEBI:11561"/>
        <dbReference type="ChEBI" id="CHEBI:15378"/>
        <dbReference type="ChEBI" id="CHEBI:15980"/>
        <dbReference type="ChEBI" id="CHEBI:57783"/>
        <dbReference type="ChEBI" id="CHEBI:58349"/>
        <dbReference type="EC" id="1.1.1.169"/>
    </reaction>
</comment>
<comment type="function">
    <text evidence="10">Catalyzes the NADPH-dependent reduction of ketopantoate into pantoic acid.</text>
</comment>
<dbReference type="Pfam" id="PF02558">
    <property type="entry name" value="ApbA"/>
    <property type="match status" value="1"/>
</dbReference>
<proteinExistence type="inferred from homology"/>
<protein>
    <recommendedName>
        <fullName evidence="4 10">2-dehydropantoate 2-reductase</fullName>
        <ecNumber evidence="3 10">1.1.1.169</ecNumber>
    </recommendedName>
    <alternativeName>
        <fullName evidence="8 10">Ketopantoate reductase</fullName>
    </alternativeName>
</protein>